<dbReference type="AlphaFoldDB" id="A0A068Y2U1"/>
<dbReference type="InterPro" id="IPR013088">
    <property type="entry name" value="Znf_NHR/GATA"/>
</dbReference>
<evidence type="ECO:0000256" key="4">
    <source>
        <dbReference type="ARBA" id="ARBA00022833"/>
    </source>
</evidence>
<keyword evidence="6" id="KW-0238">DNA-binding</keyword>
<evidence type="ECO:0000313" key="12">
    <source>
        <dbReference type="EMBL" id="CUT99231.1"/>
    </source>
</evidence>
<keyword evidence="3 9" id="KW-0863">Zinc-finger</keyword>
<accession>A0A068Y2U1</accession>
<comment type="subcellular location">
    <subcellularLocation>
        <location evidence="1">Nucleus</location>
    </subcellularLocation>
</comment>
<dbReference type="Proteomes" id="UP000017246">
    <property type="component" value="Unassembled WGS sequence"/>
</dbReference>
<evidence type="ECO:0000256" key="2">
    <source>
        <dbReference type="ARBA" id="ARBA00022723"/>
    </source>
</evidence>
<evidence type="ECO:0000256" key="8">
    <source>
        <dbReference type="ARBA" id="ARBA00023242"/>
    </source>
</evidence>
<dbReference type="GO" id="GO:0045944">
    <property type="term" value="P:positive regulation of transcription by RNA polymerase II"/>
    <property type="evidence" value="ECO:0007669"/>
    <property type="project" value="TreeGrafter"/>
</dbReference>
<dbReference type="FunFam" id="3.30.50.10:FF:000032">
    <property type="entry name" value="Transcription factor GATA-3"/>
    <property type="match status" value="1"/>
</dbReference>
<keyword evidence="7" id="KW-0804">Transcription</keyword>
<dbReference type="PANTHER" id="PTHR10071">
    <property type="entry name" value="TRANSCRIPTION FACTOR GATA FAMILY MEMBER"/>
    <property type="match status" value="1"/>
</dbReference>
<dbReference type="GO" id="GO:0000978">
    <property type="term" value="F:RNA polymerase II cis-regulatory region sequence-specific DNA binding"/>
    <property type="evidence" value="ECO:0007669"/>
    <property type="project" value="TreeGrafter"/>
</dbReference>
<keyword evidence="2" id="KW-0479">Metal-binding</keyword>
<dbReference type="InterPro" id="IPR039355">
    <property type="entry name" value="Transcription_factor_GATA"/>
</dbReference>
<name>A0A068Y2U1_ECHMU</name>
<dbReference type="eggNOG" id="KOG1601">
    <property type="taxonomic scope" value="Eukaryota"/>
</dbReference>
<evidence type="ECO:0000256" key="5">
    <source>
        <dbReference type="ARBA" id="ARBA00023015"/>
    </source>
</evidence>
<evidence type="ECO:0000256" key="10">
    <source>
        <dbReference type="SAM" id="MobiDB-lite"/>
    </source>
</evidence>
<reference evidence="12" key="2">
    <citation type="submission" date="2015-11" db="EMBL/GenBank/DDBJ databases">
        <authorList>
            <person name="Zhang Y."/>
            <person name="Guo Z."/>
        </authorList>
    </citation>
    <scope>NUCLEOTIDE SEQUENCE</scope>
</reference>
<evidence type="ECO:0000313" key="13">
    <source>
        <dbReference type="Proteomes" id="UP000017246"/>
    </source>
</evidence>
<evidence type="ECO:0000256" key="9">
    <source>
        <dbReference type="PROSITE-ProRule" id="PRU00094"/>
    </source>
</evidence>
<dbReference type="PANTHER" id="PTHR10071:SF281">
    <property type="entry name" value="BOX A-BINDING FACTOR-RELATED"/>
    <property type="match status" value="1"/>
</dbReference>
<feature type="region of interest" description="Disordered" evidence="10">
    <location>
        <begin position="268"/>
        <end position="309"/>
    </location>
</feature>
<protein>
    <submittedName>
        <fullName evidence="12">GATA binding transcription factor B2</fullName>
    </submittedName>
</protein>
<dbReference type="Gene3D" id="3.30.50.10">
    <property type="entry name" value="Erythroid Transcription Factor GATA-1, subunit A"/>
    <property type="match status" value="1"/>
</dbReference>
<dbReference type="EMBL" id="LN902845">
    <property type="protein sequence ID" value="CUT99231.1"/>
    <property type="molecule type" value="Genomic_DNA"/>
</dbReference>
<dbReference type="PROSITE" id="PS00344">
    <property type="entry name" value="GATA_ZN_FINGER_1"/>
    <property type="match status" value="1"/>
</dbReference>
<organism evidence="12 13">
    <name type="scientific">Echinococcus multilocularis</name>
    <name type="common">Fox tapeworm</name>
    <dbReference type="NCBI Taxonomy" id="6211"/>
    <lineage>
        <taxon>Eukaryota</taxon>
        <taxon>Metazoa</taxon>
        <taxon>Spiralia</taxon>
        <taxon>Lophotrochozoa</taxon>
        <taxon>Platyhelminthes</taxon>
        <taxon>Cestoda</taxon>
        <taxon>Eucestoda</taxon>
        <taxon>Cyclophyllidea</taxon>
        <taxon>Taeniidae</taxon>
        <taxon>Echinococcus</taxon>
    </lineage>
</organism>
<evidence type="ECO:0000256" key="3">
    <source>
        <dbReference type="ARBA" id="ARBA00022771"/>
    </source>
</evidence>
<dbReference type="InterPro" id="IPR000679">
    <property type="entry name" value="Znf_GATA"/>
</dbReference>
<keyword evidence="8" id="KW-0539">Nucleus</keyword>
<dbReference type="OrthoDB" id="515401at2759"/>
<evidence type="ECO:0000259" key="11">
    <source>
        <dbReference type="PROSITE" id="PS50114"/>
    </source>
</evidence>
<dbReference type="SMART" id="SM00401">
    <property type="entry name" value="ZnF_GATA"/>
    <property type="match status" value="1"/>
</dbReference>
<keyword evidence="4" id="KW-0862">Zinc</keyword>
<dbReference type="SUPFAM" id="SSF57716">
    <property type="entry name" value="Glucocorticoid receptor-like (DNA-binding domain)"/>
    <property type="match status" value="1"/>
</dbReference>
<proteinExistence type="predicted"/>
<dbReference type="GO" id="GO:0008270">
    <property type="term" value="F:zinc ion binding"/>
    <property type="evidence" value="ECO:0007669"/>
    <property type="project" value="UniProtKB-KW"/>
</dbReference>
<evidence type="ECO:0000256" key="1">
    <source>
        <dbReference type="ARBA" id="ARBA00004123"/>
    </source>
</evidence>
<dbReference type="PRINTS" id="PR00619">
    <property type="entry name" value="GATAZNFINGER"/>
</dbReference>
<dbReference type="GO" id="GO:0045165">
    <property type="term" value="P:cell fate commitment"/>
    <property type="evidence" value="ECO:0007669"/>
    <property type="project" value="TreeGrafter"/>
</dbReference>
<dbReference type="Pfam" id="PF00320">
    <property type="entry name" value="GATA"/>
    <property type="match status" value="1"/>
</dbReference>
<evidence type="ECO:0000256" key="6">
    <source>
        <dbReference type="ARBA" id="ARBA00023125"/>
    </source>
</evidence>
<dbReference type="GO" id="GO:0005634">
    <property type="term" value="C:nucleus"/>
    <property type="evidence" value="ECO:0007669"/>
    <property type="project" value="UniProtKB-SubCell"/>
</dbReference>
<dbReference type="STRING" id="6211.A0A068Y2U1"/>
<dbReference type="CDD" id="cd00202">
    <property type="entry name" value="ZnF_GATA"/>
    <property type="match status" value="1"/>
</dbReference>
<sequence length="361" mass="40974">MEKSLIFNDYGSFLFPAYENTYSDCGEYPCSSRDYLREGKSAIEYATYDASGSNTSAAACHWFGSKYSNYESRPLPLNQSPECASCGATDIGGRFWVSHSVPGVALCETCQFQHHQQSHHQHQIISQNIQWCDYTFANSLEESMPGNGTFLLPTEQPAEKDMEEEDTKEVDCWTSQRGARDTLESACPDVSPFLLWPVSNKQLKQDLSAWELLGMLAYSCRKPERVTVCANCQTSATTLWRRNAEGEPVCNACGLYFKLHKVNRPLSMKKEAIQKRKRGKKRSNRQESCRQFLQQPTEKRRAEGSSNFRETNEACNRHINDDYFLFEAFPPRLAASSPTTADEEQGKIAHSYIDTAYFPPN</sequence>
<feature type="domain" description="GATA-type" evidence="11">
    <location>
        <begin position="229"/>
        <end position="276"/>
    </location>
</feature>
<dbReference type="PROSITE" id="PS50114">
    <property type="entry name" value="GATA_ZN_FINGER_2"/>
    <property type="match status" value="1"/>
</dbReference>
<keyword evidence="13" id="KW-1185">Reference proteome</keyword>
<keyword evidence="5" id="KW-0805">Transcription regulation</keyword>
<dbReference type="OMA" id="YSCRKPE"/>
<dbReference type="GO" id="GO:0000122">
    <property type="term" value="P:negative regulation of transcription by RNA polymerase II"/>
    <property type="evidence" value="ECO:0007669"/>
    <property type="project" value="TreeGrafter"/>
</dbReference>
<evidence type="ECO:0000256" key="7">
    <source>
        <dbReference type="ARBA" id="ARBA00023163"/>
    </source>
</evidence>
<dbReference type="GO" id="GO:0000981">
    <property type="term" value="F:DNA-binding transcription factor activity, RNA polymerase II-specific"/>
    <property type="evidence" value="ECO:0007669"/>
    <property type="project" value="TreeGrafter"/>
</dbReference>
<reference evidence="12" key="1">
    <citation type="journal article" date="2013" name="Nature">
        <title>The genomes of four tapeworm species reveal adaptations to parasitism.</title>
        <authorList>
            <person name="Tsai I.J."/>
            <person name="Zarowiecki M."/>
            <person name="Holroyd N."/>
            <person name="Garciarrubio A."/>
            <person name="Sanchez-Flores A."/>
            <person name="Brooks K.L."/>
            <person name="Tracey A."/>
            <person name="Bobes R.J."/>
            <person name="Fragoso G."/>
            <person name="Sciutto E."/>
            <person name="Aslett M."/>
            <person name="Beasley H."/>
            <person name="Bennett H.M."/>
            <person name="Cai J."/>
            <person name="Camicia F."/>
            <person name="Clark R."/>
            <person name="Cucher M."/>
            <person name="De Silva N."/>
            <person name="Day T.A."/>
            <person name="Deplazes P."/>
            <person name="Estrada K."/>
            <person name="Fernandez C."/>
            <person name="Holland P.W."/>
            <person name="Hou J."/>
            <person name="Hu S."/>
            <person name="Huckvale T."/>
            <person name="Hung S.S."/>
            <person name="Kamenetzky L."/>
            <person name="Keane J.A."/>
            <person name="Kiss F."/>
            <person name="Koziol U."/>
            <person name="Lambert O."/>
            <person name="Liu K."/>
            <person name="Luo X."/>
            <person name="Luo Y."/>
            <person name="Macchiaroli N."/>
            <person name="Nichol S."/>
            <person name="Paps J."/>
            <person name="Parkinson J."/>
            <person name="Pouchkina-Stantcheva N."/>
            <person name="Riddiford N."/>
            <person name="Rosenzvit M."/>
            <person name="Salinas G."/>
            <person name="Wasmuth J.D."/>
            <person name="Zamanian M."/>
            <person name="Zheng Y."/>
            <person name="Cai X."/>
            <person name="Soberon X."/>
            <person name="Olson P.D."/>
            <person name="Laclette J.P."/>
            <person name="Brehm K."/>
            <person name="Berriman M."/>
            <person name="Garciarrubio A."/>
            <person name="Bobes R.J."/>
            <person name="Fragoso G."/>
            <person name="Sanchez-Flores A."/>
            <person name="Estrada K."/>
            <person name="Cevallos M.A."/>
            <person name="Morett E."/>
            <person name="Gonzalez V."/>
            <person name="Portillo T."/>
            <person name="Ochoa-Leyva A."/>
            <person name="Jose M.V."/>
            <person name="Sciutto E."/>
            <person name="Landa A."/>
            <person name="Jimenez L."/>
            <person name="Valdes V."/>
            <person name="Carrero J.C."/>
            <person name="Larralde C."/>
            <person name="Morales-Montor J."/>
            <person name="Limon-Lason J."/>
            <person name="Soberon X."/>
            <person name="Laclette J.P."/>
        </authorList>
    </citation>
    <scope>NUCLEOTIDE SEQUENCE [LARGE SCALE GENOMIC DNA]</scope>
</reference>